<feature type="transmembrane region" description="Helical" evidence="7">
    <location>
        <begin position="292"/>
        <end position="313"/>
    </location>
</feature>
<organism evidence="9 10">
    <name type="scientific">Rathayibacter festucae DSM 15932</name>
    <dbReference type="NCBI Taxonomy" id="1328866"/>
    <lineage>
        <taxon>Bacteria</taxon>
        <taxon>Bacillati</taxon>
        <taxon>Actinomycetota</taxon>
        <taxon>Actinomycetes</taxon>
        <taxon>Micrococcales</taxon>
        <taxon>Microbacteriaceae</taxon>
        <taxon>Rathayibacter</taxon>
    </lineage>
</organism>
<dbReference type="PANTHER" id="PTHR43227:SF11">
    <property type="entry name" value="BLL4140 PROTEIN"/>
    <property type="match status" value="1"/>
</dbReference>
<dbReference type="Gene3D" id="1.10.3720.10">
    <property type="entry name" value="MetI-like"/>
    <property type="match status" value="1"/>
</dbReference>
<reference evidence="10" key="1">
    <citation type="submission" date="2018-03" db="EMBL/GenBank/DDBJ databases">
        <title>Bacteriophage NCPPB3778 and a type I-E CRISPR drive the evolution of the US Biological Select Agent, Rathayibacter toxicus.</title>
        <authorList>
            <person name="Davis E.W.II."/>
            <person name="Tabima J.F."/>
            <person name="Weisberg A.J."/>
            <person name="Dantas Lopes L."/>
            <person name="Wiseman M.S."/>
            <person name="Wiseman M.S."/>
            <person name="Pupko T."/>
            <person name="Belcher M.S."/>
            <person name="Sechler A.J."/>
            <person name="Tancos M.A."/>
            <person name="Schroeder B.K."/>
            <person name="Murray T.D."/>
            <person name="Luster D.G."/>
            <person name="Schneider W.L."/>
            <person name="Rogers E."/>
            <person name="Andreote F.D."/>
            <person name="Grunwald N.J."/>
            <person name="Putnam M.L."/>
            <person name="Chang J.H."/>
        </authorList>
    </citation>
    <scope>NUCLEOTIDE SEQUENCE [LARGE SCALE GENOMIC DNA]</scope>
    <source>
        <strain evidence="10">DSM 15932</strain>
    </source>
</reference>
<dbReference type="PROSITE" id="PS50928">
    <property type="entry name" value="ABC_TM1"/>
    <property type="match status" value="1"/>
</dbReference>
<evidence type="ECO:0000256" key="4">
    <source>
        <dbReference type="ARBA" id="ARBA00022692"/>
    </source>
</evidence>
<dbReference type="AlphaFoldDB" id="A0A3Q9UVM8"/>
<proteinExistence type="inferred from homology"/>
<comment type="subcellular location">
    <subcellularLocation>
        <location evidence="1 7">Cell membrane</location>
        <topology evidence="1 7">Multi-pass membrane protein</topology>
    </subcellularLocation>
</comment>
<dbReference type="PANTHER" id="PTHR43227">
    <property type="entry name" value="BLL4140 PROTEIN"/>
    <property type="match status" value="1"/>
</dbReference>
<evidence type="ECO:0000313" key="9">
    <source>
        <dbReference type="EMBL" id="AZZ51639.1"/>
    </source>
</evidence>
<dbReference type="InterPro" id="IPR000515">
    <property type="entry name" value="MetI-like"/>
</dbReference>
<evidence type="ECO:0000313" key="10">
    <source>
        <dbReference type="Proteomes" id="UP000285317"/>
    </source>
</evidence>
<keyword evidence="5 7" id="KW-1133">Transmembrane helix</keyword>
<keyword evidence="4 7" id="KW-0812">Transmembrane</keyword>
<dbReference type="InterPro" id="IPR050809">
    <property type="entry name" value="UgpAE/MalFG_permease"/>
</dbReference>
<evidence type="ECO:0000256" key="6">
    <source>
        <dbReference type="ARBA" id="ARBA00023136"/>
    </source>
</evidence>
<dbReference type="SUPFAM" id="SSF161098">
    <property type="entry name" value="MetI-like"/>
    <property type="match status" value="1"/>
</dbReference>
<keyword evidence="6 7" id="KW-0472">Membrane</keyword>
<dbReference type="GO" id="GO:0005886">
    <property type="term" value="C:plasma membrane"/>
    <property type="evidence" value="ECO:0007669"/>
    <property type="project" value="UniProtKB-SubCell"/>
</dbReference>
<accession>A0A3Q9UVM8</accession>
<evidence type="ECO:0000256" key="2">
    <source>
        <dbReference type="ARBA" id="ARBA00022448"/>
    </source>
</evidence>
<dbReference type="Pfam" id="PF00528">
    <property type="entry name" value="BPD_transp_1"/>
    <property type="match status" value="1"/>
</dbReference>
<gene>
    <name evidence="9" type="ORF">C1I64_05985</name>
</gene>
<evidence type="ECO:0000256" key="5">
    <source>
        <dbReference type="ARBA" id="ARBA00022989"/>
    </source>
</evidence>
<keyword evidence="2 7" id="KW-0813">Transport</keyword>
<evidence type="ECO:0000259" key="8">
    <source>
        <dbReference type="PROSITE" id="PS50928"/>
    </source>
</evidence>
<feature type="transmembrane region" description="Helical" evidence="7">
    <location>
        <begin position="239"/>
        <end position="260"/>
    </location>
</feature>
<sequence length="326" mass="35612">MTRTALDASAAGAPVAPAAGATLPVPIPPRPLRALRSVRNQWQLWLMVLPALVFTAVFAYVPLYGLQLAFRTYVPARGLSGGEWVGLDYFVQFFESPLFSTIVLNTVQISLWTLAMGFVAPIVLALLINQISAGRLKSFVQTITYMPHFISVVVIVAMINIFLRPENGLLGRFLPGQNLLAEPDAFSAIYWVSEVWQHCGWNAIIYLAALSTVDTSLYEAAKIDGAGRLRLIRYVDIPTILPTAAVLLILNMGSVLSVGFEKVYLMQNSLNLSSAEVIATYTYKIGILSNQFSYSTAIGLFNTVINFTLLIVANQLAKRATGSSVF</sequence>
<dbReference type="KEGG" id="rfs:C1I64_05985"/>
<dbReference type="RefSeq" id="WP_127886540.1">
    <property type="nucleotide sequence ID" value="NZ_CP028137.1"/>
</dbReference>
<dbReference type="Proteomes" id="UP000285317">
    <property type="component" value="Chromosome"/>
</dbReference>
<dbReference type="InterPro" id="IPR035906">
    <property type="entry name" value="MetI-like_sf"/>
</dbReference>
<comment type="similarity">
    <text evidence="7">Belongs to the binding-protein-dependent transport system permease family.</text>
</comment>
<feature type="domain" description="ABC transmembrane type-1" evidence="8">
    <location>
        <begin position="103"/>
        <end position="313"/>
    </location>
</feature>
<keyword evidence="3" id="KW-1003">Cell membrane</keyword>
<evidence type="ECO:0000256" key="3">
    <source>
        <dbReference type="ARBA" id="ARBA00022475"/>
    </source>
</evidence>
<dbReference type="GO" id="GO:0055085">
    <property type="term" value="P:transmembrane transport"/>
    <property type="evidence" value="ECO:0007669"/>
    <property type="project" value="InterPro"/>
</dbReference>
<feature type="transmembrane region" description="Helical" evidence="7">
    <location>
        <begin position="109"/>
        <end position="131"/>
    </location>
</feature>
<name>A0A3Q9UVM8_9MICO</name>
<protein>
    <submittedName>
        <fullName evidence="9">Sugar ABC transporter permease</fullName>
    </submittedName>
</protein>
<dbReference type="EMBL" id="CP028137">
    <property type="protein sequence ID" value="AZZ51639.1"/>
    <property type="molecule type" value="Genomic_DNA"/>
</dbReference>
<dbReference type="CDD" id="cd06261">
    <property type="entry name" value="TM_PBP2"/>
    <property type="match status" value="1"/>
</dbReference>
<feature type="transmembrane region" description="Helical" evidence="7">
    <location>
        <begin position="44"/>
        <end position="63"/>
    </location>
</feature>
<evidence type="ECO:0000256" key="7">
    <source>
        <dbReference type="RuleBase" id="RU363032"/>
    </source>
</evidence>
<feature type="transmembrane region" description="Helical" evidence="7">
    <location>
        <begin position="143"/>
        <end position="163"/>
    </location>
</feature>
<evidence type="ECO:0000256" key="1">
    <source>
        <dbReference type="ARBA" id="ARBA00004651"/>
    </source>
</evidence>